<proteinExistence type="inferred from homology"/>
<dbReference type="AlphaFoldDB" id="A0AAE1TRA7"/>
<dbReference type="PANTHER" id="PTHR10807">
    <property type="entry name" value="MYOTUBULARIN-RELATED"/>
    <property type="match status" value="1"/>
</dbReference>
<dbReference type="GO" id="GO:0010507">
    <property type="term" value="P:negative regulation of autophagy"/>
    <property type="evidence" value="ECO:0007669"/>
    <property type="project" value="TreeGrafter"/>
</dbReference>
<dbReference type="SUPFAM" id="SSF52799">
    <property type="entry name" value="(Phosphotyrosine protein) phosphatases II"/>
    <property type="match status" value="2"/>
</dbReference>
<dbReference type="SUPFAM" id="SSF50729">
    <property type="entry name" value="PH domain-like"/>
    <property type="match status" value="1"/>
</dbReference>
<dbReference type="PANTHER" id="PTHR10807:SF73">
    <property type="entry name" value="LD06050P"/>
    <property type="match status" value="1"/>
</dbReference>
<evidence type="ECO:0000313" key="5">
    <source>
        <dbReference type="Proteomes" id="UP001292094"/>
    </source>
</evidence>
<feature type="domain" description="Myotubularin phosphatase" evidence="3">
    <location>
        <begin position="109"/>
        <end position="650"/>
    </location>
</feature>
<dbReference type="GO" id="GO:0005737">
    <property type="term" value="C:cytoplasm"/>
    <property type="evidence" value="ECO:0007669"/>
    <property type="project" value="TreeGrafter"/>
</dbReference>
<dbReference type="GO" id="GO:0046856">
    <property type="term" value="P:phosphatidylinositol dephosphorylation"/>
    <property type="evidence" value="ECO:0007669"/>
    <property type="project" value="TreeGrafter"/>
</dbReference>
<evidence type="ECO:0000256" key="1">
    <source>
        <dbReference type="ARBA" id="ARBA00007471"/>
    </source>
</evidence>
<dbReference type="Pfam" id="PF21098">
    <property type="entry name" value="PH-GRAM_MTMR6-like"/>
    <property type="match status" value="1"/>
</dbReference>
<comment type="similarity">
    <text evidence="1">Belongs to the protein-tyrosine phosphatase family. Non-receptor class myotubularin subfamily.</text>
</comment>
<dbReference type="InterPro" id="IPR030564">
    <property type="entry name" value="Myotubularin"/>
</dbReference>
<dbReference type="Gene3D" id="2.30.29.30">
    <property type="entry name" value="Pleckstrin-homology domain (PH domain)/Phosphotyrosine-binding domain (PTB)"/>
    <property type="match status" value="1"/>
</dbReference>
<dbReference type="InterPro" id="IPR010569">
    <property type="entry name" value="Myotubularin-like_Pase_dom"/>
</dbReference>
<accession>A0AAE1TRA7</accession>
<dbReference type="InterPro" id="IPR011993">
    <property type="entry name" value="PH-like_dom_sf"/>
</dbReference>
<name>A0AAE1TRA7_9EUCA</name>
<evidence type="ECO:0000313" key="4">
    <source>
        <dbReference type="EMBL" id="KAK4294797.1"/>
    </source>
</evidence>
<organism evidence="4 5">
    <name type="scientific">Petrolisthes manimaculis</name>
    <dbReference type="NCBI Taxonomy" id="1843537"/>
    <lineage>
        <taxon>Eukaryota</taxon>
        <taxon>Metazoa</taxon>
        <taxon>Ecdysozoa</taxon>
        <taxon>Arthropoda</taxon>
        <taxon>Crustacea</taxon>
        <taxon>Multicrustacea</taxon>
        <taxon>Malacostraca</taxon>
        <taxon>Eumalacostraca</taxon>
        <taxon>Eucarida</taxon>
        <taxon>Decapoda</taxon>
        <taxon>Pleocyemata</taxon>
        <taxon>Anomura</taxon>
        <taxon>Galatheoidea</taxon>
        <taxon>Porcellanidae</taxon>
        <taxon>Petrolisthes</taxon>
    </lineage>
</organism>
<dbReference type="InterPro" id="IPR029021">
    <property type="entry name" value="Prot-tyrosine_phosphatase-like"/>
</dbReference>
<comment type="caution">
    <text evidence="4">The sequence shown here is derived from an EMBL/GenBank/DDBJ whole genome shotgun (WGS) entry which is preliminary data.</text>
</comment>
<dbReference type="Pfam" id="PF06602">
    <property type="entry name" value="Myotub-related"/>
    <property type="match status" value="2"/>
</dbReference>
<dbReference type="InterPro" id="IPR048994">
    <property type="entry name" value="PH-GRAM_MTMR6-9"/>
</dbReference>
<gene>
    <name evidence="4" type="ORF">Pmani_032600</name>
</gene>
<dbReference type="Proteomes" id="UP001292094">
    <property type="component" value="Unassembled WGS sequence"/>
</dbReference>
<protein>
    <recommendedName>
        <fullName evidence="3">Myotubularin phosphatase domain-containing protein</fullName>
    </recommendedName>
</protein>
<evidence type="ECO:0000259" key="3">
    <source>
        <dbReference type="PROSITE" id="PS51339"/>
    </source>
</evidence>
<dbReference type="EMBL" id="JAWZYT010004198">
    <property type="protein sequence ID" value="KAK4294797.1"/>
    <property type="molecule type" value="Genomic_DNA"/>
</dbReference>
<keyword evidence="5" id="KW-1185">Reference proteome</keyword>
<feature type="coiled-coil region" evidence="2">
    <location>
        <begin position="667"/>
        <end position="701"/>
    </location>
</feature>
<sequence>MLHRPHQAVLDGTLCITGHHLIVSAHGDEPQELWLLHSNVDCVERRQQGMTGGTLWLKCKDLRILQLDIIGADQFNKVANTLEDLIRVEDPQLQYPFFYRAMYPVLEDGWSTFLPESEFSRLVQPGDDWRISYVNKDYKVCASYPSAVVVPRNMEDSELVAIASFRQSGRFPVLAYRHQANAVLMRSGQPLITANGRRCKEDERLLNSVLAREKRGYIIDTRTQNLAQSAKLRGGGYEPELHYPNWRRVHKPIDRHHVHLDSLTKLMDGVNDTSSGTDKWLSRLEGSNWMNNIKETLNCACLVAQCLDQEGASVLVHDTEGLDSTLQVTSLAQIILNPDCRTVRGLEDRSPFYTHLEDSLNPDIQTTLLYLVRYATPVSGILPISAYTHNCKWKVLVDIAWGTFNNEELFEWPDCNVHPQGLLPNVAVLVVFSYLESLPTPLLYPEDGWHTLGHKLLDINPKPLPDSYPGFFIEEMEELRKELPDGKRLLLDQIIVSIAVTARATGEFDYNGCLQREWIQAGHPFATRHARSCYTPSTQRSPRAHSPTFLLFLDCVHQIHSQFSCSFEFAESFLVMLFHHSYSSQFGTFLGNNEGERRALGCHDRTTSLWSYVNRPEVLPSYLNPMYEPNQRVIWPSVAPMSLQLWSAVYLAWVVEQGAVEAAWGVARELRERDASLRSKVARLRRQLQDLEREALDAGILAVPSPTEVEVAN</sequence>
<reference evidence="4" key="1">
    <citation type="submission" date="2023-11" db="EMBL/GenBank/DDBJ databases">
        <title>Genome assemblies of two species of porcelain crab, Petrolisthes cinctipes and Petrolisthes manimaculis (Anomura: Porcellanidae).</title>
        <authorList>
            <person name="Angst P."/>
        </authorList>
    </citation>
    <scope>NUCLEOTIDE SEQUENCE</scope>
    <source>
        <strain evidence="4">PB745_02</strain>
        <tissue evidence="4">Gill</tissue>
    </source>
</reference>
<dbReference type="PROSITE" id="PS51339">
    <property type="entry name" value="PPASE_MYOTUBULARIN"/>
    <property type="match status" value="1"/>
</dbReference>
<dbReference type="GO" id="GO:0019903">
    <property type="term" value="F:protein phosphatase binding"/>
    <property type="evidence" value="ECO:0007669"/>
    <property type="project" value="TreeGrafter"/>
</dbReference>
<keyword evidence="2" id="KW-0175">Coiled coil</keyword>
<evidence type="ECO:0000256" key="2">
    <source>
        <dbReference type="SAM" id="Coils"/>
    </source>
</evidence>